<evidence type="ECO:0000256" key="7">
    <source>
        <dbReference type="ARBA" id="ARBA00023065"/>
    </source>
</evidence>
<keyword evidence="2 9" id="KW-0813">Transport</keyword>
<evidence type="ECO:0000256" key="2">
    <source>
        <dbReference type="ARBA" id="ARBA00022448"/>
    </source>
</evidence>
<evidence type="ECO:0000256" key="5">
    <source>
        <dbReference type="ARBA" id="ARBA00022967"/>
    </source>
</evidence>
<dbReference type="GO" id="GO:0004427">
    <property type="term" value="F:inorganic diphosphate phosphatase activity"/>
    <property type="evidence" value="ECO:0007669"/>
    <property type="project" value="UniProtKB-UniRule"/>
</dbReference>
<feature type="transmembrane region" description="Helical" evidence="9">
    <location>
        <begin position="645"/>
        <end position="666"/>
    </location>
</feature>
<feature type="transmembrane region" description="Helical" evidence="9">
    <location>
        <begin position="139"/>
        <end position="161"/>
    </location>
</feature>
<feature type="transmembrane region" description="Helical" evidence="9">
    <location>
        <begin position="574"/>
        <end position="597"/>
    </location>
</feature>
<dbReference type="GO" id="GO:0000287">
    <property type="term" value="F:magnesium ion binding"/>
    <property type="evidence" value="ECO:0007669"/>
    <property type="project" value="UniProtKB-UniRule"/>
</dbReference>
<feature type="transmembrane region" description="Helical" evidence="9">
    <location>
        <begin position="53"/>
        <end position="74"/>
    </location>
</feature>
<evidence type="ECO:0000256" key="8">
    <source>
        <dbReference type="ARBA" id="ARBA00023136"/>
    </source>
</evidence>
<dbReference type="Pfam" id="PF03030">
    <property type="entry name" value="H_PPase"/>
    <property type="match status" value="1"/>
</dbReference>
<dbReference type="GO" id="GO:0009678">
    <property type="term" value="F:diphosphate hydrolysis-driven proton transmembrane transporter activity"/>
    <property type="evidence" value="ECO:0007669"/>
    <property type="project" value="UniProtKB-UniRule"/>
</dbReference>
<dbReference type="EC" id="7.1.3.1" evidence="9"/>
<keyword evidence="8 9" id="KW-0472">Membrane</keyword>
<accession>A0A7C4BBN2</accession>
<feature type="transmembrane region" description="Helical" evidence="9">
    <location>
        <begin position="353"/>
        <end position="376"/>
    </location>
</feature>
<proteinExistence type="inferred from homology"/>
<feature type="transmembrane region" description="Helical" evidence="9">
    <location>
        <begin position="181"/>
        <end position="208"/>
    </location>
</feature>
<feature type="transmembrane region" description="Helical" evidence="9">
    <location>
        <begin position="424"/>
        <end position="454"/>
    </location>
</feature>
<evidence type="ECO:0000256" key="6">
    <source>
        <dbReference type="ARBA" id="ARBA00022989"/>
    </source>
</evidence>
<feature type="transmembrane region" description="Helical" evidence="9">
    <location>
        <begin position="532"/>
        <end position="554"/>
    </location>
</feature>
<comment type="subcellular location">
    <subcellularLocation>
        <location evidence="9">Cell membrane</location>
        <topology evidence="9">Multi-pass membrane protein</topology>
    </subcellularLocation>
    <subcellularLocation>
        <location evidence="1">Endomembrane system</location>
        <topology evidence="1">Multi-pass membrane protein</topology>
    </subcellularLocation>
</comment>
<sequence length="764" mass="79701">MSTLIPVSYISLLYAYRIFMYKKAFYKVVLVYMLLRVKSTWVCNAMSLLELSMWLGLLSGIVGVVYVLSLVLYITRTKIVRDTEEAKRAYQIHEYIKSASIAYIKAQYMVILSIVSVISVILIVVGVVMKSSLVLSTGIAYLLGGLSSAMVSITGMLMGVLSNIRVLNVLTRRGLGGALSLAFRGGSVTGFLVGGVGLLGVSGLFIALNGFSDPVSVAQILLGYAFGASTAALFARVGGGIYTKAADIGADLVGKVEVGIPEDDPRNPGVIADNVGDNVGDCAGMGADLFESYVEGMIAPMVIAAVLWSLLKESKLLDLVAYPVIFSSIALLTSIAVAQLISLSPFKEPGRNLTATSILSIVAAAVVNGVITYALAPTIAPAFIVGALGLVAGAIVGFTSDYFTSPQHTPVKIVARNSQFGPALTILSGLSMGFYSTFIPSIAIALAALGSYVIGSSIHASEKLLVGIYSVALAGTGMLAVAPIVVSADAYGPIVDNAAGLAEQAGYEEDVRSLADMLDSAGNTMKSISKGYAIGSAALTALALLFSFASVLASKSNLKVDALMQIIFSAGSEFSAYFISGVIIGVVMVALFTAMVIQAVTAAAGRLVDEIRRQFREKPGILDWKERPDYERAVQIVTFYALRRLVTPGLLALLAPIIVALVGPVTGDWRSGATLLGGLLLGSIASGLLLGLFQGNVGNTWDNAKKYIEAGNFGGKGTETHKAAVVGDTVGDPLKDSAGPAINIMIKVMSVSSSVIVPLILFGI</sequence>
<comment type="similarity">
    <text evidence="9">Belongs to the H(+)-translocating pyrophosphatase (TC 3.A.10) family. K(+)-insensitive subfamily.</text>
</comment>
<dbReference type="InterPro" id="IPR004131">
    <property type="entry name" value="PPase-energised_H-pump"/>
</dbReference>
<comment type="subunit">
    <text evidence="9">Homodimer.</text>
</comment>
<dbReference type="AlphaFoldDB" id="A0A7C4BBN2"/>
<feature type="transmembrane region" description="Helical" evidence="9">
    <location>
        <begin position="382"/>
        <end position="403"/>
    </location>
</feature>
<dbReference type="GO" id="GO:0005886">
    <property type="term" value="C:plasma membrane"/>
    <property type="evidence" value="ECO:0007669"/>
    <property type="project" value="UniProtKB-SubCell"/>
</dbReference>
<dbReference type="NCBIfam" id="NF001960">
    <property type="entry name" value="PRK00733.3-5"/>
    <property type="match status" value="1"/>
</dbReference>
<organism evidence="10">
    <name type="scientific">Ignisphaera aggregans</name>
    <dbReference type="NCBI Taxonomy" id="334771"/>
    <lineage>
        <taxon>Archaea</taxon>
        <taxon>Thermoproteota</taxon>
        <taxon>Thermoprotei</taxon>
        <taxon>Desulfurococcales</taxon>
        <taxon>Desulfurococcaceae</taxon>
        <taxon>Ignisphaera</taxon>
    </lineage>
</organism>
<keyword evidence="5 9" id="KW-1278">Translocase</keyword>
<comment type="function">
    <text evidence="9">Proton pump that utilizes the energy of pyrophosphate hydrolysis as the driving force for proton movement across the membrane. Generates a proton motive force.</text>
</comment>
<feature type="transmembrane region" description="Helical" evidence="9">
    <location>
        <begin position="214"/>
        <end position="235"/>
    </location>
</feature>
<dbReference type="EMBL" id="DTFF01000024">
    <property type="protein sequence ID" value="HGI87399.1"/>
    <property type="molecule type" value="Genomic_DNA"/>
</dbReference>
<gene>
    <name evidence="9" type="primary">hppA</name>
    <name evidence="10" type="ORF">ENV14_03285</name>
</gene>
<keyword evidence="6 9" id="KW-1133">Transmembrane helix</keyword>
<evidence type="ECO:0000256" key="4">
    <source>
        <dbReference type="ARBA" id="ARBA00022842"/>
    </source>
</evidence>
<feature type="transmembrane region" description="Helical" evidence="9">
    <location>
        <begin position="466"/>
        <end position="486"/>
    </location>
</feature>
<keyword evidence="9" id="KW-1003">Cell membrane</keyword>
<protein>
    <recommendedName>
        <fullName evidence="9">K(+)-insensitive pyrophosphate-energized proton pump</fullName>
        <ecNumber evidence="9">7.1.3.1</ecNumber>
    </recommendedName>
    <alternativeName>
        <fullName evidence="9">Membrane-bound proton-translocating pyrophosphatase</fullName>
    </alternativeName>
    <alternativeName>
        <fullName evidence="9">Pyrophosphate-energized inorganic pyrophosphatase</fullName>
        <shortName evidence="9">H(+)-PPase</shortName>
    </alternativeName>
</protein>
<dbReference type="GO" id="GO:0012505">
    <property type="term" value="C:endomembrane system"/>
    <property type="evidence" value="ECO:0007669"/>
    <property type="project" value="UniProtKB-SubCell"/>
</dbReference>
<keyword evidence="3 9" id="KW-0812">Transmembrane</keyword>
<comment type="cofactor">
    <cofactor evidence="9">
        <name>Mg(2+)</name>
        <dbReference type="ChEBI" id="CHEBI:18420"/>
    </cofactor>
</comment>
<evidence type="ECO:0000256" key="1">
    <source>
        <dbReference type="ARBA" id="ARBA00004127"/>
    </source>
</evidence>
<evidence type="ECO:0000256" key="3">
    <source>
        <dbReference type="ARBA" id="ARBA00022692"/>
    </source>
</evidence>
<feature type="transmembrane region" description="Helical" evidence="9">
    <location>
        <begin position="106"/>
        <end position="127"/>
    </location>
</feature>
<feature type="site" description="Determinant of potassium independence" evidence="9">
    <location>
        <position position="526"/>
    </location>
</feature>
<feature type="transmembrane region" description="Helical" evidence="9">
    <location>
        <begin position="744"/>
        <end position="763"/>
    </location>
</feature>
<keyword evidence="10" id="KW-0378">Hydrolase</keyword>
<comment type="catalytic activity">
    <reaction evidence="9">
        <text>diphosphate + H2O + H(+)(in) = 2 phosphate + 2 H(+)(out)</text>
        <dbReference type="Rhea" id="RHEA:13973"/>
        <dbReference type="ChEBI" id="CHEBI:15377"/>
        <dbReference type="ChEBI" id="CHEBI:15378"/>
        <dbReference type="ChEBI" id="CHEBI:33019"/>
        <dbReference type="ChEBI" id="CHEBI:43474"/>
        <dbReference type="EC" id="7.1.3.1"/>
    </reaction>
</comment>
<name>A0A7C4BBN2_9CREN</name>
<feature type="transmembrane region" description="Helical" evidence="9">
    <location>
        <begin position="672"/>
        <end position="693"/>
    </location>
</feature>
<dbReference type="HAMAP" id="MF_01129">
    <property type="entry name" value="PPase_energized_pump"/>
    <property type="match status" value="1"/>
</dbReference>
<reference evidence="10" key="1">
    <citation type="journal article" date="2020" name="mSystems">
        <title>Genome- and Community-Level Interaction Insights into Carbon Utilization and Element Cycling Functions of Hydrothermarchaeota in Hydrothermal Sediment.</title>
        <authorList>
            <person name="Zhou Z."/>
            <person name="Liu Y."/>
            <person name="Xu W."/>
            <person name="Pan J."/>
            <person name="Luo Z.H."/>
            <person name="Li M."/>
        </authorList>
    </citation>
    <scope>NUCLEOTIDE SEQUENCE [LARGE SCALE GENOMIC DNA]</scope>
    <source>
        <strain evidence="10">SpSt-732</strain>
    </source>
</reference>
<dbReference type="PIRSF" id="PIRSF001265">
    <property type="entry name" value="H+-PPase"/>
    <property type="match status" value="1"/>
</dbReference>
<evidence type="ECO:0000313" key="10">
    <source>
        <dbReference type="EMBL" id="HGI87399.1"/>
    </source>
</evidence>
<keyword evidence="9" id="KW-0375">Hydrogen ion transport</keyword>
<evidence type="ECO:0000256" key="9">
    <source>
        <dbReference type="HAMAP-Rule" id="MF_01129"/>
    </source>
</evidence>
<dbReference type="PANTHER" id="PTHR31998">
    <property type="entry name" value="K(+)-INSENSITIVE PYROPHOSPHATE-ENERGIZED PROTON PUMP"/>
    <property type="match status" value="1"/>
</dbReference>
<comment type="caution">
    <text evidence="10">The sequence shown here is derived from an EMBL/GenBank/DDBJ whole genome shotgun (WGS) entry which is preliminary data.</text>
</comment>
<feature type="transmembrane region" description="Helical" evidence="9">
    <location>
        <begin position="24"/>
        <end position="41"/>
    </location>
</feature>
<keyword evidence="4 9" id="KW-0460">Magnesium</keyword>
<keyword evidence="7 9" id="KW-0406">Ion transport</keyword>
<feature type="transmembrane region" description="Helical" evidence="9">
    <location>
        <begin position="323"/>
        <end position="341"/>
    </location>
</feature>
<comment type="caution">
    <text evidence="9">Lacks conserved residue(s) required for the propagation of feature annotation.</text>
</comment>